<keyword evidence="4" id="KW-0648">Protein biosynthesis</keyword>
<dbReference type="HOGENOM" id="CLU_1009358_0_0_1"/>
<dbReference type="eggNOG" id="KOG0434">
    <property type="taxonomic scope" value="Eukaryota"/>
</dbReference>
<dbReference type="EMBL" id="DS472260">
    <property type="protein sequence ID" value="EDO27984.1"/>
    <property type="molecule type" value="Genomic_DNA"/>
</dbReference>
<dbReference type="GO" id="GO:0006418">
    <property type="term" value="P:tRNA aminoacylation for protein translation"/>
    <property type="evidence" value="ECO:0007669"/>
    <property type="project" value="InterPro"/>
</dbReference>
<dbReference type="InterPro" id="IPR009080">
    <property type="entry name" value="tRNAsynth_Ia_anticodon-bd"/>
</dbReference>
<dbReference type="STRING" id="45351.A7T7R5"/>
<evidence type="ECO:0000256" key="2">
    <source>
        <dbReference type="ARBA" id="ARBA00022741"/>
    </source>
</evidence>
<organism evidence="7 8">
    <name type="scientific">Nematostella vectensis</name>
    <name type="common">Starlet sea anemone</name>
    <dbReference type="NCBI Taxonomy" id="45351"/>
    <lineage>
        <taxon>Eukaryota</taxon>
        <taxon>Metazoa</taxon>
        <taxon>Cnidaria</taxon>
        <taxon>Anthozoa</taxon>
        <taxon>Hexacorallia</taxon>
        <taxon>Actiniaria</taxon>
        <taxon>Edwardsiidae</taxon>
        <taxon>Nematostella</taxon>
    </lineage>
</organism>
<feature type="domain" description="Methionyl/Valyl/Leucyl/Isoleucyl-tRNA synthetase anticodon-binding" evidence="6">
    <location>
        <begin position="125"/>
        <end position="201"/>
    </location>
</feature>
<reference evidence="7 8" key="1">
    <citation type="journal article" date="2007" name="Science">
        <title>Sea anemone genome reveals ancestral eumetazoan gene repertoire and genomic organization.</title>
        <authorList>
            <person name="Putnam N.H."/>
            <person name="Srivastava M."/>
            <person name="Hellsten U."/>
            <person name="Dirks B."/>
            <person name="Chapman J."/>
            <person name="Salamov A."/>
            <person name="Terry A."/>
            <person name="Shapiro H."/>
            <person name="Lindquist E."/>
            <person name="Kapitonov V.V."/>
            <person name="Jurka J."/>
            <person name="Genikhovich G."/>
            <person name="Grigoriev I.V."/>
            <person name="Lucas S.M."/>
            <person name="Steele R.E."/>
            <person name="Finnerty J.R."/>
            <person name="Technau U."/>
            <person name="Martindale M.Q."/>
            <person name="Rokhsar D.S."/>
        </authorList>
    </citation>
    <scope>NUCLEOTIDE SEQUENCE [LARGE SCALE GENOMIC DNA]</scope>
    <source>
        <strain evidence="8">CH2 X CH6</strain>
    </source>
</reference>
<dbReference type="Proteomes" id="UP000001593">
    <property type="component" value="Unassembled WGS sequence"/>
</dbReference>
<sequence>MCLLYASYALYSPKAKLFGRILQKISKVLNTDIGKGGILKYGRHFIKSAFYTFFIRLYLINSPVVRAETLKFQEKGVKDVVKDVFLPWYNAYRFLSQSIDQFQRVHNVNFAYDENNTMELHNIMDKWILSFTQSLVQFVHQEMDAYRLYTVVPRLVKFIEYLTNWYVRFNRKRLKGDQGQEDAMQAIQTLFGVVLTITKLMLAYSFDQNGDLPSTYEPHSDSEILILLDVTPDQKMLDEGLAREFVNRIQKLYNRTYMIPGHQAKYRRGGAVIQWV</sequence>
<gene>
    <name evidence="7" type="ORF">NEMVEDRAFT_v1g223489</name>
</gene>
<dbReference type="InterPro" id="IPR033709">
    <property type="entry name" value="Anticodon_Ile_ABEc"/>
</dbReference>
<protein>
    <recommendedName>
        <fullName evidence="6">Methionyl/Valyl/Leucyl/Isoleucyl-tRNA synthetase anticodon-binding domain-containing protein</fullName>
    </recommendedName>
</protein>
<dbReference type="Gene3D" id="1.10.730.10">
    <property type="entry name" value="Isoleucyl-tRNA Synthetase, Domain 1"/>
    <property type="match status" value="1"/>
</dbReference>
<keyword evidence="2" id="KW-0547">Nucleotide-binding</keyword>
<dbReference type="Pfam" id="PF08264">
    <property type="entry name" value="Anticodon_1"/>
    <property type="match status" value="1"/>
</dbReference>
<dbReference type="GO" id="GO:0005524">
    <property type="term" value="F:ATP binding"/>
    <property type="evidence" value="ECO:0007669"/>
    <property type="project" value="UniProtKB-KW"/>
</dbReference>
<evidence type="ECO:0000256" key="5">
    <source>
        <dbReference type="ARBA" id="ARBA00023146"/>
    </source>
</evidence>
<dbReference type="GO" id="GO:0004822">
    <property type="term" value="F:isoleucine-tRNA ligase activity"/>
    <property type="evidence" value="ECO:0007669"/>
    <property type="project" value="InterPro"/>
</dbReference>
<keyword evidence="8" id="KW-1185">Reference proteome</keyword>
<name>A7T7R5_NEMVE</name>
<dbReference type="CDD" id="cd07961">
    <property type="entry name" value="Anticodon_Ia_Ile_ABEc"/>
    <property type="match status" value="1"/>
</dbReference>
<dbReference type="SUPFAM" id="SSF47323">
    <property type="entry name" value="Anticodon-binding domain of a subclass of class I aminoacyl-tRNA synthetases"/>
    <property type="match status" value="1"/>
</dbReference>
<dbReference type="InterPro" id="IPR013155">
    <property type="entry name" value="M/V/L/I-tRNA-synth_anticd-bd"/>
</dbReference>
<accession>A7T7R5</accession>
<evidence type="ECO:0000313" key="7">
    <source>
        <dbReference type="EMBL" id="EDO27984.1"/>
    </source>
</evidence>
<evidence type="ECO:0000256" key="3">
    <source>
        <dbReference type="ARBA" id="ARBA00022840"/>
    </source>
</evidence>
<evidence type="ECO:0000313" key="8">
    <source>
        <dbReference type="Proteomes" id="UP000001593"/>
    </source>
</evidence>
<keyword evidence="1" id="KW-0436">Ligase</keyword>
<evidence type="ECO:0000256" key="1">
    <source>
        <dbReference type="ARBA" id="ARBA00022598"/>
    </source>
</evidence>
<evidence type="ECO:0000256" key="4">
    <source>
        <dbReference type="ARBA" id="ARBA00022917"/>
    </source>
</evidence>
<evidence type="ECO:0000259" key="6">
    <source>
        <dbReference type="Pfam" id="PF08264"/>
    </source>
</evidence>
<dbReference type="PANTHER" id="PTHR42780">
    <property type="entry name" value="SOLEUCYL-TRNA SYNTHETASE"/>
    <property type="match status" value="1"/>
</dbReference>
<keyword evidence="5" id="KW-0030">Aminoacyl-tRNA synthetase</keyword>
<dbReference type="InterPro" id="IPR023586">
    <property type="entry name" value="Ile-tRNA-ligase_type2"/>
</dbReference>
<dbReference type="GO" id="GO:0000049">
    <property type="term" value="F:tRNA binding"/>
    <property type="evidence" value="ECO:0007669"/>
    <property type="project" value="InterPro"/>
</dbReference>
<dbReference type="AlphaFoldDB" id="A7T7R5"/>
<dbReference type="PANTHER" id="PTHR42780:SF1">
    <property type="entry name" value="ISOLEUCINE--TRNA LIGASE, CYTOPLASMIC"/>
    <property type="match status" value="1"/>
</dbReference>
<keyword evidence="3" id="KW-0067">ATP-binding</keyword>
<dbReference type="PhylomeDB" id="A7T7R5"/>
<dbReference type="InParanoid" id="A7T7R5"/>
<proteinExistence type="predicted"/>